<name>A0AAV7WDD7_PLEWA</name>
<proteinExistence type="predicted"/>
<accession>A0AAV7WDD7</accession>
<sequence length="116" mass="12922">MCYPMPDLGIVKQFRADLVLPDQRENHKYICNGWGTTSLCTKLNWVLRAPRNERPLGERSSRVVDGAVYLVAALGRKAALRRLNRSWYRTRGPRAVADRSGSRDGIAAIGAGEGPR</sequence>
<gene>
    <name evidence="2" type="ORF">NDU88_005978</name>
</gene>
<evidence type="ECO:0000313" key="3">
    <source>
        <dbReference type="Proteomes" id="UP001066276"/>
    </source>
</evidence>
<dbReference type="AlphaFoldDB" id="A0AAV7WDD7"/>
<dbReference type="Proteomes" id="UP001066276">
    <property type="component" value="Chromosome 1_2"/>
</dbReference>
<protein>
    <submittedName>
        <fullName evidence="2">Uncharacterized protein</fullName>
    </submittedName>
</protein>
<reference evidence="2" key="1">
    <citation type="journal article" date="2022" name="bioRxiv">
        <title>Sequencing and chromosome-scale assembly of the giantPleurodeles waltlgenome.</title>
        <authorList>
            <person name="Brown T."/>
            <person name="Elewa A."/>
            <person name="Iarovenko S."/>
            <person name="Subramanian E."/>
            <person name="Araus A.J."/>
            <person name="Petzold A."/>
            <person name="Susuki M."/>
            <person name="Suzuki K.-i.T."/>
            <person name="Hayashi T."/>
            <person name="Toyoda A."/>
            <person name="Oliveira C."/>
            <person name="Osipova E."/>
            <person name="Leigh N.D."/>
            <person name="Simon A."/>
            <person name="Yun M.H."/>
        </authorList>
    </citation>
    <scope>NUCLEOTIDE SEQUENCE</scope>
    <source>
        <strain evidence="2">20211129_DDA</strain>
        <tissue evidence="2">Liver</tissue>
    </source>
</reference>
<dbReference type="EMBL" id="JANPWB010000002">
    <property type="protein sequence ID" value="KAJ1210616.1"/>
    <property type="molecule type" value="Genomic_DNA"/>
</dbReference>
<comment type="caution">
    <text evidence="2">The sequence shown here is derived from an EMBL/GenBank/DDBJ whole genome shotgun (WGS) entry which is preliminary data.</text>
</comment>
<feature type="region of interest" description="Disordered" evidence="1">
    <location>
        <begin position="94"/>
        <end position="116"/>
    </location>
</feature>
<organism evidence="2 3">
    <name type="scientific">Pleurodeles waltl</name>
    <name type="common">Iberian ribbed newt</name>
    <dbReference type="NCBI Taxonomy" id="8319"/>
    <lineage>
        <taxon>Eukaryota</taxon>
        <taxon>Metazoa</taxon>
        <taxon>Chordata</taxon>
        <taxon>Craniata</taxon>
        <taxon>Vertebrata</taxon>
        <taxon>Euteleostomi</taxon>
        <taxon>Amphibia</taxon>
        <taxon>Batrachia</taxon>
        <taxon>Caudata</taxon>
        <taxon>Salamandroidea</taxon>
        <taxon>Salamandridae</taxon>
        <taxon>Pleurodelinae</taxon>
        <taxon>Pleurodeles</taxon>
    </lineage>
</organism>
<evidence type="ECO:0000256" key="1">
    <source>
        <dbReference type="SAM" id="MobiDB-lite"/>
    </source>
</evidence>
<keyword evidence="3" id="KW-1185">Reference proteome</keyword>
<evidence type="ECO:0000313" key="2">
    <source>
        <dbReference type="EMBL" id="KAJ1210616.1"/>
    </source>
</evidence>